<comment type="caution">
    <text evidence="3">The sequence shown here is derived from an EMBL/GenBank/DDBJ whole genome shotgun (WGS) entry which is preliminary data.</text>
</comment>
<reference evidence="4" key="1">
    <citation type="journal article" date="2018" name="Gigascience">
        <title>Genome assembly of the Pink Ipe (Handroanthus impetiginosus, Bignoniaceae), a highly valued, ecologically keystone Neotropical timber forest tree.</title>
        <authorList>
            <person name="Silva-Junior O.B."/>
            <person name="Grattapaglia D."/>
            <person name="Novaes E."/>
            <person name="Collevatti R.G."/>
        </authorList>
    </citation>
    <scope>NUCLEOTIDE SEQUENCE [LARGE SCALE GENOMIC DNA]</scope>
    <source>
        <strain evidence="4">cv. UFG-1</strain>
    </source>
</reference>
<keyword evidence="4" id="KW-1185">Reference proteome</keyword>
<dbReference type="Proteomes" id="UP000231279">
    <property type="component" value="Unassembled WGS sequence"/>
</dbReference>
<evidence type="ECO:0000313" key="4">
    <source>
        <dbReference type="Proteomes" id="UP000231279"/>
    </source>
</evidence>
<keyword evidence="2" id="KW-0472">Membrane</keyword>
<feature type="compositionally biased region" description="Low complexity" evidence="1">
    <location>
        <begin position="17"/>
        <end position="43"/>
    </location>
</feature>
<evidence type="ECO:0000256" key="2">
    <source>
        <dbReference type="SAM" id="Phobius"/>
    </source>
</evidence>
<sequence>MANGVAEPNAQNNENIGGAPENGGNQQNNNAGGEGGNQQNNDAAGLNIRSNLQERIEKKEEQILKLEASVFKLANYYFVFQGVILAAIIKGSSGGLKCHHFWMPLSLSFIGAALNFGSLLIIADKYKESLDQLDDRQLELQKHLDPEAGDMLSEEHKKKRARRRDIMVISMISFLIFVFLSLVATRIIPCHS</sequence>
<dbReference type="OrthoDB" id="913591at2759"/>
<dbReference type="PANTHER" id="PTHR33287">
    <property type="entry name" value="OS03G0453550 PROTEIN"/>
    <property type="match status" value="1"/>
</dbReference>
<protein>
    <recommendedName>
        <fullName evidence="5">Transmembrane protein</fullName>
    </recommendedName>
</protein>
<name>A0A2G9H2L2_9LAMI</name>
<keyword evidence="2" id="KW-0812">Transmembrane</keyword>
<feature type="transmembrane region" description="Helical" evidence="2">
    <location>
        <begin position="73"/>
        <end position="89"/>
    </location>
</feature>
<evidence type="ECO:0000256" key="1">
    <source>
        <dbReference type="SAM" id="MobiDB-lite"/>
    </source>
</evidence>
<feature type="transmembrane region" description="Helical" evidence="2">
    <location>
        <begin position="101"/>
        <end position="123"/>
    </location>
</feature>
<proteinExistence type="predicted"/>
<gene>
    <name evidence="3" type="ORF">CDL12_15865</name>
</gene>
<keyword evidence="2" id="KW-1133">Transmembrane helix</keyword>
<organism evidence="3 4">
    <name type="scientific">Handroanthus impetiginosus</name>
    <dbReference type="NCBI Taxonomy" id="429701"/>
    <lineage>
        <taxon>Eukaryota</taxon>
        <taxon>Viridiplantae</taxon>
        <taxon>Streptophyta</taxon>
        <taxon>Embryophyta</taxon>
        <taxon>Tracheophyta</taxon>
        <taxon>Spermatophyta</taxon>
        <taxon>Magnoliopsida</taxon>
        <taxon>eudicotyledons</taxon>
        <taxon>Gunneridae</taxon>
        <taxon>Pentapetalae</taxon>
        <taxon>asterids</taxon>
        <taxon>lamiids</taxon>
        <taxon>Lamiales</taxon>
        <taxon>Bignoniaceae</taxon>
        <taxon>Crescentiina</taxon>
        <taxon>Tabebuia alliance</taxon>
        <taxon>Handroanthus</taxon>
    </lineage>
</organism>
<dbReference type="AlphaFoldDB" id="A0A2G9H2L2"/>
<evidence type="ECO:0000313" key="3">
    <source>
        <dbReference type="EMBL" id="PIN11540.1"/>
    </source>
</evidence>
<feature type="region of interest" description="Disordered" evidence="1">
    <location>
        <begin position="1"/>
        <end position="43"/>
    </location>
</feature>
<dbReference type="PANTHER" id="PTHR33287:SF2">
    <property type="entry name" value="TRANSMEMBRANE PROTEIN"/>
    <property type="match status" value="1"/>
</dbReference>
<feature type="transmembrane region" description="Helical" evidence="2">
    <location>
        <begin position="166"/>
        <end position="188"/>
    </location>
</feature>
<evidence type="ECO:0008006" key="5">
    <source>
        <dbReference type="Google" id="ProtNLM"/>
    </source>
</evidence>
<dbReference type="EMBL" id="NKXS01002920">
    <property type="protein sequence ID" value="PIN11540.1"/>
    <property type="molecule type" value="Genomic_DNA"/>
</dbReference>
<accession>A0A2G9H2L2</accession>